<evidence type="ECO:0000313" key="1">
    <source>
        <dbReference type="EMBL" id="EMD36696.1"/>
    </source>
</evidence>
<name>M2RD03_CERS8</name>
<dbReference type="Proteomes" id="UP000016930">
    <property type="component" value="Unassembled WGS sequence"/>
</dbReference>
<evidence type="ECO:0000313" key="2">
    <source>
        <dbReference type="Proteomes" id="UP000016930"/>
    </source>
</evidence>
<gene>
    <name evidence="1" type="ORF">CERSUDRAFT_123780</name>
</gene>
<dbReference type="HOGENOM" id="CLU_1660524_0_0_1"/>
<sequence>MFEKRVRTMGRSSSGSVALPMGAPWADYIYAWSIVRYDPLNCDRIHLQSTHPVSGVYSSPSSTSTSLRVTGHPSDTRVAISSLLLKTYGRCWPEVMRYISQIPLDSGLKWTRYSCEGFAEEMRKLCLLARSQTCCTYTYHAVSKLQLKRIDLREIIGAQ</sequence>
<proteinExistence type="predicted"/>
<accession>M2RD03</accession>
<organism evidence="1 2">
    <name type="scientific">Ceriporiopsis subvermispora (strain B)</name>
    <name type="common">White-rot fungus</name>
    <name type="synonym">Gelatoporia subvermispora</name>
    <dbReference type="NCBI Taxonomy" id="914234"/>
    <lineage>
        <taxon>Eukaryota</taxon>
        <taxon>Fungi</taxon>
        <taxon>Dikarya</taxon>
        <taxon>Basidiomycota</taxon>
        <taxon>Agaricomycotina</taxon>
        <taxon>Agaricomycetes</taxon>
        <taxon>Polyporales</taxon>
        <taxon>Gelatoporiaceae</taxon>
        <taxon>Gelatoporia</taxon>
    </lineage>
</organism>
<keyword evidence="2" id="KW-1185">Reference proteome</keyword>
<dbReference type="EMBL" id="KB445797">
    <property type="protein sequence ID" value="EMD36696.1"/>
    <property type="molecule type" value="Genomic_DNA"/>
</dbReference>
<reference evidence="1 2" key="1">
    <citation type="journal article" date="2012" name="Proc. Natl. Acad. Sci. U.S.A.">
        <title>Comparative genomics of Ceriporiopsis subvermispora and Phanerochaete chrysosporium provide insight into selective ligninolysis.</title>
        <authorList>
            <person name="Fernandez-Fueyo E."/>
            <person name="Ruiz-Duenas F.J."/>
            <person name="Ferreira P."/>
            <person name="Floudas D."/>
            <person name="Hibbett D.S."/>
            <person name="Canessa P."/>
            <person name="Larrondo L.F."/>
            <person name="James T.Y."/>
            <person name="Seelenfreund D."/>
            <person name="Lobos S."/>
            <person name="Polanco R."/>
            <person name="Tello M."/>
            <person name="Honda Y."/>
            <person name="Watanabe T."/>
            <person name="Watanabe T."/>
            <person name="Ryu J.S."/>
            <person name="Kubicek C.P."/>
            <person name="Schmoll M."/>
            <person name="Gaskell J."/>
            <person name="Hammel K.E."/>
            <person name="St John F.J."/>
            <person name="Vanden Wymelenberg A."/>
            <person name="Sabat G."/>
            <person name="Splinter BonDurant S."/>
            <person name="Syed K."/>
            <person name="Yadav J.S."/>
            <person name="Doddapaneni H."/>
            <person name="Subramanian V."/>
            <person name="Lavin J.L."/>
            <person name="Oguiza J.A."/>
            <person name="Perez G."/>
            <person name="Pisabarro A.G."/>
            <person name="Ramirez L."/>
            <person name="Santoyo F."/>
            <person name="Master E."/>
            <person name="Coutinho P.M."/>
            <person name="Henrissat B."/>
            <person name="Lombard V."/>
            <person name="Magnuson J.K."/>
            <person name="Kuees U."/>
            <person name="Hori C."/>
            <person name="Igarashi K."/>
            <person name="Samejima M."/>
            <person name="Held B.W."/>
            <person name="Barry K.W."/>
            <person name="LaButti K.M."/>
            <person name="Lapidus A."/>
            <person name="Lindquist E.A."/>
            <person name="Lucas S.M."/>
            <person name="Riley R."/>
            <person name="Salamov A.A."/>
            <person name="Hoffmeister D."/>
            <person name="Schwenk D."/>
            <person name="Hadar Y."/>
            <person name="Yarden O."/>
            <person name="de Vries R.P."/>
            <person name="Wiebenga A."/>
            <person name="Stenlid J."/>
            <person name="Eastwood D."/>
            <person name="Grigoriev I.V."/>
            <person name="Berka R.M."/>
            <person name="Blanchette R.A."/>
            <person name="Kersten P."/>
            <person name="Martinez A.T."/>
            <person name="Vicuna R."/>
            <person name="Cullen D."/>
        </authorList>
    </citation>
    <scope>NUCLEOTIDE SEQUENCE [LARGE SCALE GENOMIC DNA]</scope>
    <source>
        <strain evidence="1 2">B</strain>
    </source>
</reference>
<protein>
    <submittedName>
        <fullName evidence="1">Uncharacterized protein</fullName>
    </submittedName>
</protein>
<dbReference type="AlphaFoldDB" id="M2RD03"/>